<comment type="similarity">
    <text evidence="2">Belongs to the polysaccharide deacetylase family.</text>
</comment>
<name>A0A4P6UZ99_9HYPH</name>
<evidence type="ECO:0000259" key="6">
    <source>
        <dbReference type="PROSITE" id="PS51677"/>
    </source>
</evidence>
<dbReference type="OrthoDB" id="9782872at2"/>
<dbReference type="EMBL" id="CP036532">
    <property type="protein sequence ID" value="QBK30381.1"/>
    <property type="molecule type" value="Genomic_DNA"/>
</dbReference>
<sequence length="349" mass="38685">MYKTLWRKSVMIGARATGLSAVSQRLFGGMGAIFMLHRIGPPQNASGLNAFLSCAPDFLDELFGTLKREGWRFVTLDEVADRLRAGHRDERFAAVTLDDGYRDNAELGAPVFAAHEVPYAVFICPGLIDGSTYLWWEIAARIIESRDTVRFRTHDDAIELLCATAAQKQAAYDRLTGYLTSEVDEDAQRVLMTRFAADHGVDVDAHRRASIMDWDEVRALAADPLCTIGAHTSHHFSLRRLERNRAMEEIAGSVRRIGAEIGQTPRHFAYPYGGPSAVGEREVDLVRQAGLATAVTTRHGLLQPGHADHLHALPRISLNGEYQQPHYVETMLSGLTVALANRGRRLVTL</sequence>
<dbReference type="InterPro" id="IPR051398">
    <property type="entry name" value="Polysacch_Deacetylase"/>
</dbReference>
<dbReference type="GO" id="GO:0016810">
    <property type="term" value="F:hydrolase activity, acting on carbon-nitrogen (but not peptide) bonds"/>
    <property type="evidence" value="ECO:0007669"/>
    <property type="project" value="InterPro"/>
</dbReference>
<proteinExistence type="inferred from homology"/>
<organism evidence="7 8">
    <name type="scientific">Roseitalea porphyridii</name>
    <dbReference type="NCBI Taxonomy" id="1852022"/>
    <lineage>
        <taxon>Bacteria</taxon>
        <taxon>Pseudomonadati</taxon>
        <taxon>Pseudomonadota</taxon>
        <taxon>Alphaproteobacteria</taxon>
        <taxon>Hyphomicrobiales</taxon>
        <taxon>Ahrensiaceae</taxon>
        <taxon>Roseitalea</taxon>
    </lineage>
</organism>
<evidence type="ECO:0000313" key="7">
    <source>
        <dbReference type="EMBL" id="QBK30381.1"/>
    </source>
</evidence>
<dbReference type="Gene3D" id="3.20.20.370">
    <property type="entry name" value="Glycoside hydrolase/deacetylase"/>
    <property type="match status" value="1"/>
</dbReference>
<dbReference type="CDD" id="cd10968">
    <property type="entry name" value="CE4_Mlr8448_like_5s"/>
    <property type="match status" value="1"/>
</dbReference>
<dbReference type="KEGG" id="rpod:E0E05_07070"/>
<dbReference type="PROSITE" id="PS51677">
    <property type="entry name" value="NODB"/>
    <property type="match status" value="1"/>
</dbReference>
<dbReference type="RefSeq" id="WP_131616078.1">
    <property type="nucleotide sequence ID" value="NZ_CP036532.1"/>
</dbReference>
<reference evidence="7 8" key="1">
    <citation type="journal article" date="2017" name="Int. J. Syst. Evol. Microbiol.">
        <title>Roseitalea porphyridii gen. nov., sp. nov., isolated from a red alga, and reclassification of Hoeflea suaedae Chung et al. 2013 as Pseudohoeflea suaedae gen. nov., comb. nov.</title>
        <authorList>
            <person name="Hyeon J.W."/>
            <person name="Jeong S.E."/>
            <person name="Baek K."/>
            <person name="Jeon C.O."/>
        </authorList>
    </citation>
    <scope>NUCLEOTIDE SEQUENCE [LARGE SCALE GENOMIC DNA]</scope>
    <source>
        <strain evidence="7 8">MA7-20</strain>
    </source>
</reference>
<gene>
    <name evidence="7" type="ORF">E0E05_07070</name>
</gene>
<accession>A0A4P6UZ99</accession>
<comment type="function">
    <text evidence="1">Is involved in generating a small heat-stable compound (Nod), an acylated oligomer of N-acetylglucosamine, that stimulates mitosis in various plant protoplasts.</text>
</comment>
<dbReference type="InterPro" id="IPR002509">
    <property type="entry name" value="NODB_dom"/>
</dbReference>
<feature type="domain" description="NodB homology" evidence="6">
    <location>
        <begin position="91"/>
        <end position="349"/>
    </location>
</feature>
<dbReference type="AlphaFoldDB" id="A0A4P6UZ99"/>
<dbReference type="Pfam" id="PF01522">
    <property type="entry name" value="Polysacc_deac_1"/>
    <property type="match status" value="1"/>
</dbReference>
<dbReference type="SUPFAM" id="SSF88713">
    <property type="entry name" value="Glycoside hydrolase/deacetylase"/>
    <property type="match status" value="1"/>
</dbReference>
<dbReference type="PANTHER" id="PTHR34216">
    <property type="match status" value="1"/>
</dbReference>
<dbReference type="Proteomes" id="UP000293719">
    <property type="component" value="Chromosome"/>
</dbReference>
<dbReference type="GO" id="GO:0005975">
    <property type="term" value="P:carbohydrate metabolic process"/>
    <property type="evidence" value="ECO:0007669"/>
    <property type="project" value="InterPro"/>
</dbReference>
<dbReference type="GeneID" id="90767052"/>
<evidence type="ECO:0000256" key="2">
    <source>
        <dbReference type="ARBA" id="ARBA00010973"/>
    </source>
</evidence>
<keyword evidence="8" id="KW-1185">Reference proteome</keyword>
<dbReference type="PANTHER" id="PTHR34216:SF7">
    <property type="entry name" value="POLY-BETA-1,6-N-ACETYL-D-GLUCOSAMINE N-DEACETYLASE"/>
    <property type="match status" value="1"/>
</dbReference>
<evidence type="ECO:0000256" key="1">
    <source>
        <dbReference type="ARBA" id="ARBA00003236"/>
    </source>
</evidence>
<evidence type="ECO:0000256" key="4">
    <source>
        <dbReference type="ARBA" id="ARBA00022729"/>
    </source>
</evidence>
<evidence type="ECO:0000256" key="3">
    <source>
        <dbReference type="ARBA" id="ARBA00020071"/>
    </source>
</evidence>
<evidence type="ECO:0000256" key="5">
    <source>
        <dbReference type="ARBA" id="ARBA00032976"/>
    </source>
</evidence>
<keyword evidence="4" id="KW-0732">Signal</keyword>
<evidence type="ECO:0000313" key="8">
    <source>
        <dbReference type="Proteomes" id="UP000293719"/>
    </source>
</evidence>
<protein>
    <recommendedName>
        <fullName evidence="3">Chitooligosaccharide deacetylase</fullName>
    </recommendedName>
    <alternativeName>
        <fullName evidence="5">Nodulation protein B</fullName>
    </alternativeName>
</protein>
<dbReference type="InterPro" id="IPR011330">
    <property type="entry name" value="Glyco_hydro/deAcase_b/a-brl"/>
</dbReference>